<sequence length="288" mass="31187">MKKILGIYGSPKRHWMGDGFAVRSLFTYSILGRHISPFLRLDYAEPTDFQASSHRRGTGQHPQRGFETVTIVYQGELEHQDSTGAGGKIGPGDAQWMTAAGGILHEKYHSADFSITGGTLEMVQLWVNLPAKDKISVPRYQTILNRDIVQVSLPDDAGQVRVIAGEYAGRKGPARTFTPMDVWDIRLNAGKSISLQLRAGFTCAVVLLSGGIGVNGRADLRDAQVVLLDPAGVKLLLEASSDSKLVLLCGEPIDEPIVGQGPFVMNTQAEVVQAITDFNSGHFGQMTP</sequence>
<gene>
    <name evidence="5" type="ORF">VC35_06380</name>
</gene>
<comment type="similarity">
    <text evidence="1 2">Belongs to the pirin family.</text>
</comment>
<dbReference type="Proteomes" id="UP000033588">
    <property type="component" value="Unassembled WGS sequence"/>
</dbReference>
<proteinExistence type="inferred from homology"/>
<dbReference type="InterPro" id="IPR012093">
    <property type="entry name" value="Pirin"/>
</dbReference>
<dbReference type="Pfam" id="PF05726">
    <property type="entry name" value="Pirin_C"/>
    <property type="match status" value="1"/>
</dbReference>
<dbReference type="InterPro" id="IPR008778">
    <property type="entry name" value="Pirin_C_dom"/>
</dbReference>
<dbReference type="GO" id="GO:0051213">
    <property type="term" value="F:dioxygenase activity"/>
    <property type="evidence" value="ECO:0007669"/>
    <property type="project" value="UniProtKB-KW"/>
</dbReference>
<feature type="domain" description="Pirin N-terminal" evidence="3">
    <location>
        <begin position="26"/>
        <end position="127"/>
    </location>
</feature>
<dbReference type="InterPro" id="IPR003829">
    <property type="entry name" value="Pirin_N_dom"/>
</dbReference>
<dbReference type="CDD" id="cd02247">
    <property type="entry name" value="cupin_pirin_C"/>
    <property type="match status" value="1"/>
</dbReference>
<reference evidence="5 6" key="1">
    <citation type="submission" date="2015-03" db="EMBL/GenBank/DDBJ databases">
        <title>Comparative genomics of Pseudomonas insights into diversity of traits involved in vanlence and defense.</title>
        <authorList>
            <person name="Qin Y."/>
        </authorList>
    </citation>
    <scope>NUCLEOTIDE SEQUENCE [LARGE SCALE GENOMIC DNA]</scope>
    <source>
        <strain evidence="5 6">C8</strain>
    </source>
</reference>
<accession>A0A0F4TZ98</accession>
<evidence type="ECO:0000256" key="1">
    <source>
        <dbReference type="ARBA" id="ARBA00008416"/>
    </source>
</evidence>
<evidence type="ECO:0000313" key="5">
    <source>
        <dbReference type="EMBL" id="KJZ49350.1"/>
    </source>
</evidence>
<dbReference type="PANTHER" id="PTHR43594">
    <property type="entry name" value="QUERCETIN 2,3-DIOXYGENASE"/>
    <property type="match status" value="1"/>
</dbReference>
<name>A0A0F4TZ98_PSEFL</name>
<organism evidence="5 6">
    <name type="scientific">Pseudomonas fluorescens</name>
    <dbReference type="NCBI Taxonomy" id="294"/>
    <lineage>
        <taxon>Bacteria</taxon>
        <taxon>Pseudomonadati</taxon>
        <taxon>Pseudomonadota</taxon>
        <taxon>Gammaproteobacteria</taxon>
        <taxon>Pseudomonadales</taxon>
        <taxon>Pseudomonadaceae</taxon>
        <taxon>Pseudomonas</taxon>
    </lineage>
</organism>
<evidence type="ECO:0000259" key="3">
    <source>
        <dbReference type="Pfam" id="PF02678"/>
    </source>
</evidence>
<dbReference type="CDD" id="cd02909">
    <property type="entry name" value="cupin_pirin_N"/>
    <property type="match status" value="1"/>
</dbReference>
<evidence type="ECO:0000256" key="2">
    <source>
        <dbReference type="RuleBase" id="RU003457"/>
    </source>
</evidence>
<dbReference type="PATRIC" id="fig|294.132.peg.5868"/>
<keyword evidence="5" id="KW-0223">Dioxygenase</keyword>
<keyword evidence="5" id="KW-0560">Oxidoreductase</keyword>
<dbReference type="SUPFAM" id="SSF51182">
    <property type="entry name" value="RmlC-like cupins"/>
    <property type="match status" value="1"/>
</dbReference>
<dbReference type="Pfam" id="PF02678">
    <property type="entry name" value="Pirin"/>
    <property type="match status" value="1"/>
</dbReference>
<evidence type="ECO:0000259" key="4">
    <source>
        <dbReference type="Pfam" id="PF05726"/>
    </source>
</evidence>
<comment type="caution">
    <text evidence="5">The sequence shown here is derived from an EMBL/GenBank/DDBJ whole genome shotgun (WGS) entry which is preliminary data.</text>
</comment>
<dbReference type="InterPro" id="IPR053186">
    <property type="entry name" value="QDO-related"/>
</dbReference>
<evidence type="ECO:0000313" key="6">
    <source>
        <dbReference type="Proteomes" id="UP000033588"/>
    </source>
</evidence>
<dbReference type="AlphaFoldDB" id="A0A0F4TZ98"/>
<dbReference type="RefSeq" id="WP_046038559.1">
    <property type="nucleotide sequence ID" value="NZ_LACC01000009.1"/>
</dbReference>
<dbReference type="EMBL" id="LACC01000009">
    <property type="protein sequence ID" value="KJZ49350.1"/>
    <property type="molecule type" value="Genomic_DNA"/>
</dbReference>
<dbReference type="InterPro" id="IPR014710">
    <property type="entry name" value="RmlC-like_jellyroll"/>
</dbReference>
<dbReference type="InterPro" id="IPR011051">
    <property type="entry name" value="RmlC_Cupin_sf"/>
</dbReference>
<dbReference type="OrthoDB" id="9780903at2"/>
<feature type="domain" description="Pirin C-terminal" evidence="4">
    <location>
        <begin position="182"/>
        <end position="284"/>
    </location>
</feature>
<dbReference type="Gene3D" id="2.60.120.10">
    <property type="entry name" value="Jelly Rolls"/>
    <property type="match status" value="2"/>
</dbReference>
<dbReference type="PIRSF" id="PIRSF006232">
    <property type="entry name" value="Pirin"/>
    <property type="match status" value="1"/>
</dbReference>
<dbReference type="PANTHER" id="PTHR43594:SF1">
    <property type="entry name" value="QUERCETIN 2,3-DIOXYGENASE PA2418-RELATED"/>
    <property type="match status" value="1"/>
</dbReference>
<protein>
    <submittedName>
        <fullName evidence="5">Quercetin 2,3-dioxygenase</fullName>
    </submittedName>
</protein>